<proteinExistence type="predicted"/>
<evidence type="ECO:0000313" key="1">
    <source>
        <dbReference type="EMBL" id="KZR96201.1"/>
    </source>
</evidence>
<organism evidence="1 2">
    <name type="scientific">Daphnia magna</name>
    <dbReference type="NCBI Taxonomy" id="35525"/>
    <lineage>
        <taxon>Eukaryota</taxon>
        <taxon>Metazoa</taxon>
        <taxon>Ecdysozoa</taxon>
        <taxon>Arthropoda</taxon>
        <taxon>Crustacea</taxon>
        <taxon>Branchiopoda</taxon>
        <taxon>Diplostraca</taxon>
        <taxon>Cladocera</taxon>
        <taxon>Anomopoda</taxon>
        <taxon>Daphniidae</taxon>
        <taxon>Daphnia</taxon>
    </lineage>
</organism>
<dbReference type="OrthoDB" id="7699125at2759"/>
<feature type="non-terminal residue" evidence="1">
    <location>
        <position position="166"/>
    </location>
</feature>
<dbReference type="EMBL" id="LRGB01025736">
    <property type="protein sequence ID" value="KZR96201.1"/>
    <property type="molecule type" value="Genomic_DNA"/>
</dbReference>
<dbReference type="Proteomes" id="UP000076858">
    <property type="component" value="Unassembled WGS sequence"/>
</dbReference>
<protein>
    <submittedName>
        <fullName evidence="1">Uncharacterized protein</fullName>
    </submittedName>
</protein>
<sequence>MCLAIVLAEFVSSTDPKYGNFLLLLEIISSLQCYSFTENELIILEKNIKLHNRNHLLLYPKVAGSAGKAITPKLHTLLHFPSQIRLFVPPRYSWCFRYESKNARFKKIMRRNCNFRNVPWSFCAHHQKLVGLDVRENGEGDFFGKMERFTIHGHHSPIHVKYAWWV</sequence>
<accession>A0A164DX71</accession>
<keyword evidence="2" id="KW-1185">Reference proteome</keyword>
<reference evidence="1 2" key="1">
    <citation type="submission" date="2016-03" db="EMBL/GenBank/DDBJ databases">
        <title>EvidentialGene: Evidence-directed Construction of Genes on Genomes.</title>
        <authorList>
            <person name="Gilbert D.G."/>
            <person name="Choi J.-H."/>
            <person name="Mockaitis K."/>
            <person name="Colbourne J."/>
            <person name="Pfrender M."/>
        </authorList>
    </citation>
    <scope>NUCLEOTIDE SEQUENCE [LARGE SCALE GENOMIC DNA]</scope>
    <source>
        <strain evidence="1 2">Xinb3</strain>
        <tissue evidence="1">Complete organism</tissue>
    </source>
</reference>
<evidence type="ECO:0000313" key="2">
    <source>
        <dbReference type="Proteomes" id="UP000076858"/>
    </source>
</evidence>
<comment type="caution">
    <text evidence="1">The sequence shown here is derived from an EMBL/GenBank/DDBJ whole genome shotgun (WGS) entry which is preliminary data.</text>
</comment>
<gene>
    <name evidence="1" type="ORF">APZ42_009598</name>
</gene>
<name>A0A164DX71_9CRUS</name>
<dbReference type="AlphaFoldDB" id="A0A164DX71"/>